<proteinExistence type="predicted"/>
<dbReference type="EMBL" id="OMOJ01000001">
    <property type="protein sequence ID" value="SPF77636.1"/>
    <property type="molecule type" value="Genomic_DNA"/>
</dbReference>
<reference evidence="8" key="1">
    <citation type="submission" date="2018-03" db="EMBL/GenBank/DDBJ databases">
        <authorList>
            <person name="Rodrigo-Torres L."/>
            <person name="Arahal R. D."/>
            <person name="Lucena T."/>
        </authorList>
    </citation>
    <scope>NUCLEOTIDE SEQUENCE [LARGE SCALE GENOMIC DNA]</scope>
    <source>
        <strain evidence="8">CECT 8871</strain>
    </source>
</reference>
<feature type="transmembrane region" description="Helical" evidence="5">
    <location>
        <begin position="115"/>
        <end position="134"/>
    </location>
</feature>
<evidence type="ECO:0000256" key="4">
    <source>
        <dbReference type="ARBA" id="ARBA00023136"/>
    </source>
</evidence>
<feature type="transmembrane region" description="Helical" evidence="5">
    <location>
        <begin position="235"/>
        <end position="254"/>
    </location>
</feature>
<sequence length="296" mass="31103">MNIFALTCLAMVAFAANSVLNRMAVGYGYIDSVDFATIRLLSGALFLFAVFCLRNGCIKVLVPQRPLAVIALVTYMLGFSVAYQGIDAGIGALVLFGCVNLTMFLGSIQRGARPSAIRWITSATAFGGLVWLLWPAGNVPISATSVAFMIMAGVGWGLYSLAGQGLNNPVQNTAANFMLAVPICIVLGLFFPHGIQHFTPHWPGVALAVLSGTVMSGLGYSLWYAILPRLSATSAGLAQLSVPVFAILGGALLLGETVTARIFIASLIVLGSIGVSFLLETPNAQSVPTDRSKSRL</sequence>
<feature type="transmembrane region" description="Helical" evidence="5">
    <location>
        <begin position="65"/>
        <end position="83"/>
    </location>
</feature>
<dbReference type="PANTHER" id="PTHR32322:SF9">
    <property type="entry name" value="AMINO-ACID METABOLITE EFFLUX PUMP-RELATED"/>
    <property type="match status" value="1"/>
</dbReference>
<comment type="subcellular location">
    <subcellularLocation>
        <location evidence="1">Membrane</location>
        <topology evidence="1">Multi-pass membrane protein</topology>
    </subcellularLocation>
</comment>
<dbReference type="SUPFAM" id="SSF103481">
    <property type="entry name" value="Multidrug resistance efflux transporter EmrE"/>
    <property type="match status" value="2"/>
</dbReference>
<dbReference type="GO" id="GO:0016020">
    <property type="term" value="C:membrane"/>
    <property type="evidence" value="ECO:0007669"/>
    <property type="project" value="UniProtKB-SubCell"/>
</dbReference>
<evidence type="ECO:0000259" key="6">
    <source>
        <dbReference type="Pfam" id="PF00892"/>
    </source>
</evidence>
<evidence type="ECO:0000256" key="2">
    <source>
        <dbReference type="ARBA" id="ARBA00022692"/>
    </source>
</evidence>
<dbReference type="Pfam" id="PF00892">
    <property type="entry name" value="EamA"/>
    <property type="match status" value="1"/>
</dbReference>
<evidence type="ECO:0000313" key="8">
    <source>
        <dbReference type="Proteomes" id="UP000244904"/>
    </source>
</evidence>
<dbReference type="Proteomes" id="UP000244904">
    <property type="component" value="Unassembled WGS sequence"/>
</dbReference>
<gene>
    <name evidence="7" type="primary">yijE_1</name>
    <name evidence="7" type="ORF">PRI8871_00220</name>
</gene>
<feature type="transmembrane region" description="Helical" evidence="5">
    <location>
        <begin position="36"/>
        <end position="53"/>
    </location>
</feature>
<feature type="transmembrane region" description="Helical" evidence="5">
    <location>
        <begin position="201"/>
        <end position="223"/>
    </location>
</feature>
<evidence type="ECO:0000256" key="5">
    <source>
        <dbReference type="SAM" id="Phobius"/>
    </source>
</evidence>
<feature type="transmembrane region" description="Helical" evidence="5">
    <location>
        <begin position="140"/>
        <end position="162"/>
    </location>
</feature>
<dbReference type="PANTHER" id="PTHR32322">
    <property type="entry name" value="INNER MEMBRANE TRANSPORTER"/>
    <property type="match status" value="1"/>
</dbReference>
<dbReference type="InterPro" id="IPR000620">
    <property type="entry name" value="EamA_dom"/>
</dbReference>
<evidence type="ECO:0000256" key="1">
    <source>
        <dbReference type="ARBA" id="ARBA00004141"/>
    </source>
</evidence>
<evidence type="ECO:0000313" key="7">
    <source>
        <dbReference type="EMBL" id="SPF77636.1"/>
    </source>
</evidence>
<protein>
    <submittedName>
        <fullName evidence="7">Putative cystine transporter YijE</fullName>
    </submittedName>
</protein>
<feature type="domain" description="EamA" evidence="6">
    <location>
        <begin position="146"/>
        <end position="276"/>
    </location>
</feature>
<feature type="transmembrane region" description="Helical" evidence="5">
    <location>
        <begin position="174"/>
        <end position="195"/>
    </location>
</feature>
<name>A0A2R8ANK1_9RHOB</name>
<feature type="transmembrane region" description="Helical" evidence="5">
    <location>
        <begin position="89"/>
        <end position="108"/>
    </location>
</feature>
<keyword evidence="2 5" id="KW-0812">Transmembrane</keyword>
<feature type="transmembrane region" description="Helical" evidence="5">
    <location>
        <begin position="260"/>
        <end position="279"/>
    </location>
</feature>
<evidence type="ECO:0000256" key="3">
    <source>
        <dbReference type="ARBA" id="ARBA00022989"/>
    </source>
</evidence>
<dbReference type="InterPro" id="IPR037185">
    <property type="entry name" value="EmrE-like"/>
</dbReference>
<dbReference type="InterPro" id="IPR050638">
    <property type="entry name" value="AA-Vitamin_Transporters"/>
</dbReference>
<organism evidence="7 8">
    <name type="scientific">Pseudoprimorskyibacter insulae</name>
    <dbReference type="NCBI Taxonomy" id="1695997"/>
    <lineage>
        <taxon>Bacteria</taxon>
        <taxon>Pseudomonadati</taxon>
        <taxon>Pseudomonadota</taxon>
        <taxon>Alphaproteobacteria</taxon>
        <taxon>Rhodobacterales</taxon>
        <taxon>Paracoccaceae</taxon>
        <taxon>Pseudoprimorskyibacter</taxon>
    </lineage>
</organism>
<keyword evidence="3 5" id="KW-1133">Transmembrane helix</keyword>
<keyword evidence="4 5" id="KW-0472">Membrane</keyword>
<dbReference type="AlphaFoldDB" id="A0A2R8ANK1"/>
<keyword evidence="8" id="KW-1185">Reference proteome</keyword>
<dbReference type="OrthoDB" id="321830at2"/>
<accession>A0A2R8ANK1</accession>